<reference evidence="2" key="2">
    <citation type="submission" date="2002-01" db="EMBL/GenBank/DDBJ databases">
        <title>Oryza sativa nipponbare(GA3) genomic DNA, chromosome 8, PAC clone:P0020B10.</title>
        <authorList>
            <person name="Sasaki T."/>
            <person name="Matsumoto T."/>
            <person name="Yamamoto K."/>
        </authorList>
    </citation>
    <scope>NUCLEOTIDE SEQUENCE</scope>
</reference>
<protein>
    <submittedName>
        <fullName evidence="2">Uncharacterized protein</fullName>
    </submittedName>
</protein>
<reference evidence="3" key="4">
    <citation type="journal article" date="2008" name="Nucleic Acids Res.">
        <title>The rice annotation project database (RAP-DB): 2008 update.</title>
        <authorList>
            <consortium name="The rice annotation project (RAP)"/>
        </authorList>
    </citation>
    <scope>GENOME REANNOTATION</scope>
    <source>
        <strain evidence="3">cv. Nipponbare</strain>
    </source>
</reference>
<name>A0A0P0XCQ8_ORYSJ</name>
<gene>
    <name evidence="2" type="ORF">P0020B10.5</name>
    <name evidence="1" type="ORF">P0547A06.32</name>
</gene>
<dbReference type="AlphaFoldDB" id="A0A0P0XCQ8"/>
<organism evidence="2 3">
    <name type="scientific">Oryza sativa subsp. japonica</name>
    <name type="common">Rice</name>
    <dbReference type="NCBI Taxonomy" id="39947"/>
    <lineage>
        <taxon>Eukaryota</taxon>
        <taxon>Viridiplantae</taxon>
        <taxon>Streptophyta</taxon>
        <taxon>Embryophyta</taxon>
        <taxon>Tracheophyta</taxon>
        <taxon>Spermatophyta</taxon>
        <taxon>Magnoliopsida</taxon>
        <taxon>Liliopsida</taxon>
        <taxon>Poales</taxon>
        <taxon>Poaceae</taxon>
        <taxon>BOP clade</taxon>
        <taxon>Oryzoideae</taxon>
        <taxon>Oryzeae</taxon>
        <taxon>Oryzinae</taxon>
        <taxon>Oryza</taxon>
        <taxon>Oryza sativa</taxon>
    </lineage>
</organism>
<evidence type="ECO:0000313" key="1">
    <source>
        <dbReference type="EMBL" id="BAD03187.1"/>
    </source>
</evidence>
<sequence length="125" mass="13402">MVGVDPNALSMSPARGEGTSAMICRSSARFAVAPCRSCRMLQRQLVGGGDDAHVRQLVGTTTTTRWLDGRGDYDMKRCPEVVAAIGIADRCAGGLHMQAHLNTSCRVETIGKEAAGRRLERGSQR</sequence>
<reference evidence="3" key="3">
    <citation type="journal article" date="2005" name="Nature">
        <title>The map-based sequence of the rice genome.</title>
        <authorList>
            <consortium name="International rice genome sequencing project (IRGSP)"/>
            <person name="Matsumoto T."/>
            <person name="Wu J."/>
            <person name="Kanamori H."/>
            <person name="Katayose Y."/>
            <person name="Fujisawa M."/>
            <person name="Namiki N."/>
            <person name="Mizuno H."/>
            <person name="Yamamoto K."/>
            <person name="Antonio B.A."/>
            <person name="Baba T."/>
            <person name="Sakata K."/>
            <person name="Nagamura Y."/>
            <person name="Aoki H."/>
            <person name="Arikawa K."/>
            <person name="Arita K."/>
            <person name="Bito T."/>
            <person name="Chiden Y."/>
            <person name="Fujitsuka N."/>
            <person name="Fukunaka R."/>
            <person name="Hamada M."/>
            <person name="Harada C."/>
            <person name="Hayashi A."/>
            <person name="Hijishita S."/>
            <person name="Honda M."/>
            <person name="Hosokawa S."/>
            <person name="Ichikawa Y."/>
            <person name="Idonuma A."/>
            <person name="Iijima M."/>
            <person name="Ikeda M."/>
            <person name="Ikeno M."/>
            <person name="Ito K."/>
            <person name="Ito S."/>
            <person name="Ito T."/>
            <person name="Ito Y."/>
            <person name="Ito Y."/>
            <person name="Iwabuchi A."/>
            <person name="Kamiya K."/>
            <person name="Karasawa W."/>
            <person name="Kurita K."/>
            <person name="Katagiri S."/>
            <person name="Kikuta A."/>
            <person name="Kobayashi H."/>
            <person name="Kobayashi N."/>
            <person name="Machita K."/>
            <person name="Maehara T."/>
            <person name="Masukawa M."/>
            <person name="Mizubayashi T."/>
            <person name="Mukai Y."/>
            <person name="Nagasaki H."/>
            <person name="Nagata Y."/>
            <person name="Naito S."/>
            <person name="Nakashima M."/>
            <person name="Nakama Y."/>
            <person name="Nakamichi Y."/>
            <person name="Nakamura M."/>
            <person name="Meguro A."/>
            <person name="Negishi M."/>
            <person name="Ohta I."/>
            <person name="Ohta T."/>
            <person name="Okamoto M."/>
            <person name="Ono N."/>
            <person name="Saji S."/>
            <person name="Sakaguchi M."/>
            <person name="Sakai K."/>
            <person name="Shibata M."/>
            <person name="Shimokawa T."/>
            <person name="Song J."/>
            <person name="Takazaki Y."/>
            <person name="Terasawa K."/>
            <person name="Tsugane M."/>
            <person name="Tsuji K."/>
            <person name="Ueda S."/>
            <person name="Waki K."/>
            <person name="Yamagata H."/>
            <person name="Yamamoto M."/>
            <person name="Yamamoto S."/>
            <person name="Yamane H."/>
            <person name="Yoshiki S."/>
            <person name="Yoshihara R."/>
            <person name="Yukawa K."/>
            <person name="Zhong H."/>
            <person name="Yano M."/>
            <person name="Yuan Q."/>
            <person name="Ouyang S."/>
            <person name="Liu J."/>
            <person name="Jones K.M."/>
            <person name="Gansberger K."/>
            <person name="Moffat K."/>
            <person name="Hill J."/>
            <person name="Bera J."/>
            <person name="Fadrosh D."/>
            <person name="Jin S."/>
            <person name="Johri S."/>
            <person name="Kim M."/>
            <person name="Overton L."/>
            <person name="Reardon M."/>
            <person name="Tsitrin T."/>
            <person name="Vuong H."/>
            <person name="Weaver B."/>
            <person name="Ciecko A."/>
            <person name="Tallon L."/>
            <person name="Jackson J."/>
            <person name="Pai G."/>
            <person name="Aken S.V."/>
            <person name="Utterback T."/>
            <person name="Reidmuller S."/>
            <person name="Feldblyum T."/>
            <person name="Hsiao J."/>
            <person name="Zismann V."/>
            <person name="Iobst S."/>
            <person name="de Vazeille A.R."/>
            <person name="Buell C.R."/>
            <person name="Ying K."/>
            <person name="Li Y."/>
            <person name="Lu T."/>
            <person name="Huang Y."/>
            <person name="Zhao Q."/>
            <person name="Feng Q."/>
            <person name="Zhang L."/>
            <person name="Zhu J."/>
            <person name="Weng Q."/>
            <person name="Mu J."/>
            <person name="Lu Y."/>
            <person name="Fan D."/>
            <person name="Liu Y."/>
            <person name="Guan J."/>
            <person name="Zhang Y."/>
            <person name="Yu S."/>
            <person name="Liu X."/>
            <person name="Zhang Y."/>
            <person name="Hong G."/>
            <person name="Han B."/>
            <person name="Choisne N."/>
            <person name="Demange N."/>
            <person name="Orjeda G."/>
            <person name="Samain S."/>
            <person name="Cattolico L."/>
            <person name="Pelletier E."/>
            <person name="Couloux A."/>
            <person name="Segurens B."/>
            <person name="Wincker P."/>
            <person name="D'Hont A."/>
            <person name="Scarpelli C."/>
            <person name="Weissenbach J."/>
            <person name="Salanoubat M."/>
            <person name="Quetier F."/>
            <person name="Yu Y."/>
            <person name="Kim H.R."/>
            <person name="Rambo T."/>
            <person name="Currie J."/>
            <person name="Collura K."/>
            <person name="Luo M."/>
            <person name="Yang T."/>
            <person name="Ammiraju J.S.S."/>
            <person name="Engler F."/>
            <person name="Soderlund C."/>
            <person name="Wing R.A."/>
            <person name="Palmer L.E."/>
            <person name="de la Bastide M."/>
            <person name="Spiegel L."/>
            <person name="Nascimento L."/>
            <person name="Zutavern T."/>
            <person name="O'Shaughnessy A."/>
            <person name="Dike S."/>
            <person name="Dedhia N."/>
            <person name="Preston R."/>
            <person name="Balija V."/>
            <person name="McCombie W.R."/>
            <person name="Chow T."/>
            <person name="Chen H."/>
            <person name="Chung M."/>
            <person name="Chen C."/>
            <person name="Shaw J."/>
            <person name="Wu H."/>
            <person name="Hsiao K."/>
            <person name="Chao Y."/>
            <person name="Chu M."/>
            <person name="Cheng C."/>
            <person name="Hour A."/>
            <person name="Lee P."/>
            <person name="Lin S."/>
            <person name="Lin Y."/>
            <person name="Liou J."/>
            <person name="Liu S."/>
            <person name="Hsing Y."/>
            <person name="Raghuvanshi S."/>
            <person name="Mohanty A."/>
            <person name="Bharti A.K."/>
            <person name="Gaur A."/>
            <person name="Gupta V."/>
            <person name="Kumar D."/>
            <person name="Ravi V."/>
            <person name="Vij S."/>
            <person name="Kapur A."/>
            <person name="Khurana P."/>
            <person name="Khurana P."/>
            <person name="Khurana J.P."/>
            <person name="Tyagi A.K."/>
            <person name="Gaikwad K."/>
            <person name="Singh A."/>
            <person name="Dalal V."/>
            <person name="Srivastava S."/>
            <person name="Dixit A."/>
            <person name="Pal A.K."/>
            <person name="Ghazi I.A."/>
            <person name="Yadav M."/>
            <person name="Pandit A."/>
            <person name="Bhargava A."/>
            <person name="Sureshbabu K."/>
            <person name="Batra K."/>
            <person name="Sharma T.R."/>
            <person name="Mohapatra T."/>
            <person name="Singh N.K."/>
            <person name="Messing J."/>
            <person name="Nelson A.B."/>
            <person name="Fuks G."/>
            <person name="Kavchok S."/>
            <person name="Keizer G."/>
            <person name="Linton E."/>
            <person name="Llaca V."/>
            <person name="Song R."/>
            <person name="Tanyolac B."/>
            <person name="Young S."/>
            <person name="Ho-Il K."/>
            <person name="Hahn J.H."/>
            <person name="Sangsakoo G."/>
            <person name="Vanavichit A."/>
            <person name="de Mattos Luiz.A.T."/>
            <person name="Zimmer P.D."/>
            <person name="Malone G."/>
            <person name="Dellagostin O."/>
            <person name="de Oliveira A.C."/>
            <person name="Bevan M."/>
            <person name="Bancroft I."/>
            <person name="Minx P."/>
            <person name="Cordum H."/>
            <person name="Wilson R."/>
            <person name="Cheng Z."/>
            <person name="Jin W."/>
            <person name="Jiang J."/>
            <person name="Leong S.A."/>
            <person name="Iwama H."/>
            <person name="Gojobori T."/>
            <person name="Itoh T."/>
            <person name="Niimura Y."/>
            <person name="Fujii Y."/>
            <person name="Habara T."/>
            <person name="Sakai H."/>
            <person name="Sato Y."/>
            <person name="Wilson G."/>
            <person name="Kumar K."/>
            <person name="McCouch S."/>
            <person name="Juretic N."/>
            <person name="Hoen D."/>
            <person name="Wright S."/>
            <person name="Bruskiewich R."/>
            <person name="Bureau T."/>
            <person name="Miyao A."/>
            <person name="Hirochika H."/>
            <person name="Nishikawa T."/>
            <person name="Kadowaki K."/>
            <person name="Sugiura M."/>
            <person name="Burr B."/>
            <person name="Sasaki T."/>
        </authorList>
    </citation>
    <scope>NUCLEOTIDE SEQUENCE [LARGE SCALE GENOMIC DNA]</scope>
    <source>
        <strain evidence="3">cv. Nipponbare</strain>
    </source>
</reference>
<accession>A0A0P0XCQ8</accession>
<dbReference type="Proteomes" id="UP000000763">
    <property type="component" value="Chromosome 8"/>
</dbReference>
<evidence type="ECO:0000313" key="2">
    <source>
        <dbReference type="EMBL" id="BAD03316.1"/>
    </source>
</evidence>
<dbReference type="EMBL" id="AP004656">
    <property type="protein sequence ID" value="BAD03316.1"/>
    <property type="molecule type" value="Genomic_DNA"/>
</dbReference>
<reference evidence="1" key="1">
    <citation type="submission" date="2001-12" db="EMBL/GenBank/DDBJ databases">
        <title>Oryza sativa nipponbare(GA3) genomic DNA, chromosome 8, PAC clone:P0547A06.</title>
        <authorList>
            <person name="Sasaki T."/>
            <person name="Matsumoto T."/>
            <person name="Yamamoto K."/>
        </authorList>
    </citation>
    <scope>NUCLEOTIDE SEQUENCE</scope>
</reference>
<proteinExistence type="predicted"/>
<dbReference type="EMBL" id="AP004568">
    <property type="protein sequence ID" value="BAD03187.1"/>
    <property type="molecule type" value="Genomic_DNA"/>
</dbReference>
<evidence type="ECO:0000313" key="3">
    <source>
        <dbReference type="Proteomes" id="UP000000763"/>
    </source>
</evidence>